<gene>
    <name evidence="1" type="ORF">B2A_05512</name>
</gene>
<sequence length="139" mass="15259">MFSGEAGQITDVERAFLEPANVTHRQYEALRAYFVDKVPSKEAAARFGYSSGSFRVLCHDFRSDPGRAFFLPDGRRAANSEKAPSKTARLRDKVVALRKANLSVYDISLCSPRTASPCHRRRSGDLVRGGLCPPAAAGR</sequence>
<evidence type="ECO:0008006" key="2">
    <source>
        <dbReference type="Google" id="ProtNLM"/>
    </source>
</evidence>
<reference evidence="1" key="1">
    <citation type="submission" date="2013-08" db="EMBL/GenBank/DDBJ databases">
        <authorList>
            <person name="Mendez C."/>
            <person name="Richter M."/>
            <person name="Ferrer M."/>
            <person name="Sanchez J."/>
        </authorList>
    </citation>
    <scope>NUCLEOTIDE SEQUENCE</scope>
</reference>
<protein>
    <recommendedName>
        <fullName evidence="2">Transposase</fullName>
    </recommendedName>
</protein>
<name>T1AF62_9ZZZZ</name>
<reference evidence="1" key="2">
    <citation type="journal article" date="2014" name="ISME J.">
        <title>Microbial stratification in low pH oxic and suboxic macroscopic growths along an acid mine drainage.</title>
        <authorList>
            <person name="Mendez-Garcia C."/>
            <person name="Mesa V."/>
            <person name="Sprenger R.R."/>
            <person name="Richter M."/>
            <person name="Diez M.S."/>
            <person name="Solano J."/>
            <person name="Bargiela R."/>
            <person name="Golyshina O.V."/>
            <person name="Manteca A."/>
            <person name="Ramos J.L."/>
            <person name="Gallego J.R."/>
            <person name="Llorente I."/>
            <person name="Martins Dos Santos V.A."/>
            <person name="Jensen O.N."/>
            <person name="Pelaez A.I."/>
            <person name="Sanchez J."/>
            <person name="Ferrer M."/>
        </authorList>
    </citation>
    <scope>NUCLEOTIDE SEQUENCE</scope>
</reference>
<dbReference type="EMBL" id="AUZZ01003839">
    <property type="protein sequence ID" value="EQD55812.1"/>
    <property type="molecule type" value="Genomic_DNA"/>
</dbReference>
<dbReference type="AlphaFoldDB" id="T1AF62"/>
<proteinExistence type="predicted"/>
<comment type="caution">
    <text evidence="1">The sequence shown here is derived from an EMBL/GenBank/DDBJ whole genome shotgun (WGS) entry which is preliminary data.</text>
</comment>
<evidence type="ECO:0000313" key="1">
    <source>
        <dbReference type="EMBL" id="EQD55812.1"/>
    </source>
</evidence>
<organism evidence="1">
    <name type="scientific">mine drainage metagenome</name>
    <dbReference type="NCBI Taxonomy" id="410659"/>
    <lineage>
        <taxon>unclassified sequences</taxon>
        <taxon>metagenomes</taxon>
        <taxon>ecological metagenomes</taxon>
    </lineage>
</organism>
<accession>T1AF62</accession>